<comment type="catalytic activity">
    <reaction evidence="7">
        <text>(6S)-5,6,7,8-tetrahydrofolate + NADP(+) = 7,8-dihydrofolate + NADPH + H(+)</text>
        <dbReference type="Rhea" id="RHEA:15009"/>
        <dbReference type="ChEBI" id="CHEBI:15378"/>
        <dbReference type="ChEBI" id="CHEBI:57451"/>
        <dbReference type="ChEBI" id="CHEBI:57453"/>
        <dbReference type="ChEBI" id="CHEBI:57783"/>
        <dbReference type="ChEBI" id="CHEBI:58349"/>
        <dbReference type="EC" id="1.5.1.3"/>
    </reaction>
</comment>
<comment type="function">
    <text evidence="7">Key enzyme in folate metabolism. Catalyzes an essential reaction for de novo glycine and purine synthesis, and for DNA precursor synthesis.</text>
</comment>
<gene>
    <name evidence="10" type="primary">folA_1</name>
    <name evidence="10" type="ORF">NRB20_02410</name>
</gene>
<evidence type="ECO:0000256" key="1">
    <source>
        <dbReference type="ARBA" id="ARBA00004903"/>
    </source>
</evidence>
<comment type="similarity">
    <text evidence="2 7 8">Belongs to the dihydrofolate reductase family.</text>
</comment>
<dbReference type="GO" id="GO:0005829">
    <property type="term" value="C:cytosol"/>
    <property type="evidence" value="ECO:0007669"/>
    <property type="project" value="TreeGrafter"/>
</dbReference>
<reference evidence="10 11" key="1">
    <citation type="submission" date="2019-10" db="EMBL/GenBank/DDBJ databases">
        <title>Nocardia macrotermitis sp. nov. and Nocardia aurantia sp. nov., isolated from the gut of fungus growing-termite Macrotermes natalensis.</title>
        <authorList>
            <person name="Benndorf R."/>
            <person name="Schwitalla J."/>
            <person name="Martin K."/>
            <person name="De Beer W."/>
            <person name="Kaster A.-K."/>
            <person name="Vollmers J."/>
            <person name="Poulsen M."/>
            <person name="Beemelmanns C."/>
        </authorList>
    </citation>
    <scope>NUCLEOTIDE SEQUENCE [LARGE SCALE GENOMIC DNA]</scope>
    <source>
        <strain evidence="10 11">RB20</strain>
    </source>
</reference>
<sequence length="168" mass="18449">MTENGKRTIGLIWSQTPDRVIGANGGIPWQIPEDVQHFQDVTSGRTIIMGRRTWDALPEQARVAPDRRTVVITRNPEWFAPGAERASSVEEALALTDPDEVWVLGGAEIFAAAVEFATVIVVTEVDTEVSGDAYAPEIPPQFVLAFTTGISRSSNGKDSFQFRSYARK</sequence>
<dbReference type="PROSITE" id="PS00075">
    <property type="entry name" value="DHFR_1"/>
    <property type="match status" value="1"/>
</dbReference>
<dbReference type="GO" id="GO:0050661">
    <property type="term" value="F:NADP binding"/>
    <property type="evidence" value="ECO:0007669"/>
    <property type="project" value="InterPro"/>
</dbReference>
<comment type="pathway">
    <text evidence="1 7">Cofactor biosynthesis; tetrahydrofolate biosynthesis; 5,6,7,8-tetrahydrofolate from 7,8-dihydrofolate: step 1/1.</text>
</comment>
<evidence type="ECO:0000256" key="8">
    <source>
        <dbReference type="RuleBase" id="RU004474"/>
    </source>
</evidence>
<evidence type="ECO:0000313" key="10">
    <source>
        <dbReference type="EMBL" id="MQY17178.1"/>
    </source>
</evidence>
<dbReference type="InterPro" id="IPR012259">
    <property type="entry name" value="DHFR"/>
</dbReference>
<dbReference type="EC" id="1.5.1.3" evidence="3 7"/>
<proteinExistence type="inferred from homology"/>
<keyword evidence="4 7" id="KW-0554">One-carbon metabolism</keyword>
<dbReference type="GO" id="GO:0046452">
    <property type="term" value="P:dihydrofolate metabolic process"/>
    <property type="evidence" value="ECO:0007669"/>
    <property type="project" value="TreeGrafter"/>
</dbReference>
<dbReference type="PANTHER" id="PTHR48069:SF3">
    <property type="entry name" value="DIHYDROFOLATE REDUCTASE"/>
    <property type="match status" value="1"/>
</dbReference>
<dbReference type="PRINTS" id="PR00070">
    <property type="entry name" value="DHFR"/>
</dbReference>
<dbReference type="RefSeq" id="WP_319944294.1">
    <property type="nucleotide sequence ID" value="NZ_WEGK01000001.1"/>
</dbReference>
<dbReference type="InterPro" id="IPR017925">
    <property type="entry name" value="DHFR_CS"/>
</dbReference>
<dbReference type="SUPFAM" id="SSF53597">
    <property type="entry name" value="Dihydrofolate reductase-like"/>
    <property type="match status" value="1"/>
</dbReference>
<dbReference type="EMBL" id="WEGK01000001">
    <property type="protein sequence ID" value="MQY17178.1"/>
    <property type="molecule type" value="Genomic_DNA"/>
</dbReference>
<evidence type="ECO:0000313" key="11">
    <source>
        <dbReference type="Proteomes" id="UP000438448"/>
    </source>
</evidence>
<dbReference type="Proteomes" id="UP000438448">
    <property type="component" value="Unassembled WGS sequence"/>
</dbReference>
<name>A0A7K0CUQ5_9NOCA</name>
<dbReference type="GO" id="GO:0006730">
    <property type="term" value="P:one-carbon metabolic process"/>
    <property type="evidence" value="ECO:0007669"/>
    <property type="project" value="UniProtKB-KW"/>
</dbReference>
<evidence type="ECO:0000256" key="3">
    <source>
        <dbReference type="ARBA" id="ARBA00012856"/>
    </source>
</evidence>
<keyword evidence="11" id="KW-1185">Reference proteome</keyword>
<protein>
    <recommendedName>
        <fullName evidence="3 7">Dihydrofolate reductase</fullName>
        <ecNumber evidence="3 7">1.5.1.3</ecNumber>
    </recommendedName>
</protein>
<dbReference type="PROSITE" id="PS51330">
    <property type="entry name" value="DHFR_2"/>
    <property type="match status" value="1"/>
</dbReference>
<accession>A0A7K0CUQ5</accession>
<dbReference type="AlphaFoldDB" id="A0A7K0CUQ5"/>
<dbReference type="GO" id="GO:0046655">
    <property type="term" value="P:folic acid metabolic process"/>
    <property type="evidence" value="ECO:0007669"/>
    <property type="project" value="TreeGrafter"/>
</dbReference>
<keyword evidence="5 7" id="KW-0521">NADP</keyword>
<dbReference type="GO" id="GO:0046654">
    <property type="term" value="P:tetrahydrofolate biosynthetic process"/>
    <property type="evidence" value="ECO:0007669"/>
    <property type="project" value="UniProtKB-UniPathway"/>
</dbReference>
<comment type="caution">
    <text evidence="10">The sequence shown here is derived from an EMBL/GenBank/DDBJ whole genome shotgun (WGS) entry which is preliminary data.</text>
</comment>
<dbReference type="CDD" id="cd00209">
    <property type="entry name" value="DHFR"/>
    <property type="match status" value="1"/>
</dbReference>
<feature type="domain" description="DHFR" evidence="9">
    <location>
        <begin position="8"/>
        <end position="168"/>
    </location>
</feature>
<dbReference type="Gene3D" id="3.40.430.10">
    <property type="entry name" value="Dihydrofolate Reductase, subunit A"/>
    <property type="match status" value="1"/>
</dbReference>
<dbReference type="UniPathway" id="UPA00077">
    <property type="reaction ID" value="UER00158"/>
</dbReference>
<dbReference type="InterPro" id="IPR001796">
    <property type="entry name" value="DHFR_dom"/>
</dbReference>
<evidence type="ECO:0000256" key="5">
    <source>
        <dbReference type="ARBA" id="ARBA00022857"/>
    </source>
</evidence>
<evidence type="ECO:0000256" key="6">
    <source>
        <dbReference type="ARBA" id="ARBA00023002"/>
    </source>
</evidence>
<dbReference type="PANTHER" id="PTHR48069">
    <property type="entry name" value="DIHYDROFOLATE REDUCTASE"/>
    <property type="match status" value="1"/>
</dbReference>
<evidence type="ECO:0000256" key="7">
    <source>
        <dbReference type="PIRNR" id="PIRNR000194"/>
    </source>
</evidence>
<dbReference type="GO" id="GO:0004146">
    <property type="term" value="F:dihydrofolate reductase activity"/>
    <property type="evidence" value="ECO:0007669"/>
    <property type="project" value="UniProtKB-EC"/>
</dbReference>
<dbReference type="Pfam" id="PF00186">
    <property type="entry name" value="DHFR_1"/>
    <property type="match status" value="1"/>
</dbReference>
<organism evidence="10 11">
    <name type="scientific">Nocardia macrotermitis</name>
    <dbReference type="NCBI Taxonomy" id="2585198"/>
    <lineage>
        <taxon>Bacteria</taxon>
        <taxon>Bacillati</taxon>
        <taxon>Actinomycetota</taxon>
        <taxon>Actinomycetes</taxon>
        <taxon>Mycobacteriales</taxon>
        <taxon>Nocardiaceae</taxon>
        <taxon>Nocardia</taxon>
    </lineage>
</organism>
<dbReference type="PIRSF" id="PIRSF000194">
    <property type="entry name" value="DHFR"/>
    <property type="match status" value="1"/>
</dbReference>
<evidence type="ECO:0000259" key="9">
    <source>
        <dbReference type="PROSITE" id="PS51330"/>
    </source>
</evidence>
<dbReference type="InterPro" id="IPR024072">
    <property type="entry name" value="DHFR-like_dom_sf"/>
</dbReference>
<evidence type="ECO:0000256" key="2">
    <source>
        <dbReference type="ARBA" id="ARBA00009539"/>
    </source>
</evidence>
<keyword evidence="6 7" id="KW-0560">Oxidoreductase</keyword>
<evidence type="ECO:0000256" key="4">
    <source>
        <dbReference type="ARBA" id="ARBA00022563"/>
    </source>
</evidence>